<dbReference type="AlphaFoldDB" id="A0AAE1PHY9"/>
<evidence type="ECO:0000313" key="2">
    <source>
        <dbReference type="EMBL" id="KAK4309030.1"/>
    </source>
</evidence>
<dbReference type="InterPro" id="IPR029526">
    <property type="entry name" value="PGBD"/>
</dbReference>
<feature type="domain" description="PiggyBac transposable element-derived protein" evidence="1">
    <location>
        <begin position="11"/>
        <end position="84"/>
    </location>
</feature>
<evidence type="ECO:0000259" key="1">
    <source>
        <dbReference type="Pfam" id="PF13843"/>
    </source>
</evidence>
<proteinExistence type="predicted"/>
<reference evidence="2" key="1">
    <citation type="submission" date="2023-11" db="EMBL/GenBank/DDBJ databases">
        <title>Genome assemblies of two species of porcelain crab, Petrolisthes cinctipes and Petrolisthes manimaculis (Anomura: Porcellanidae).</title>
        <authorList>
            <person name="Angst P."/>
        </authorList>
    </citation>
    <scope>NUCLEOTIDE SEQUENCE</scope>
    <source>
        <strain evidence="2">PB745_02</strain>
        <tissue evidence="2">Gill</tissue>
    </source>
</reference>
<organism evidence="2 3">
    <name type="scientific">Petrolisthes manimaculis</name>
    <dbReference type="NCBI Taxonomy" id="1843537"/>
    <lineage>
        <taxon>Eukaryota</taxon>
        <taxon>Metazoa</taxon>
        <taxon>Ecdysozoa</taxon>
        <taxon>Arthropoda</taxon>
        <taxon>Crustacea</taxon>
        <taxon>Multicrustacea</taxon>
        <taxon>Malacostraca</taxon>
        <taxon>Eumalacostraca</taxon>
        <taxon>Eucarida</taxon>
        <taxon>Decapoda</taxon>
        <taxon>Pleocyemata</taxon>
        <taxon>Anomura</taxon>
        <taxon>Galatheoidea</taxon>
        <taxon>Porcellanidae</taxon>
        <taxon>Petrolisthes</taxon>
    </lineage>
</organism>
<comment type="caution">
    <text evidence="2">The sequence shown here is derived from an EMBL/GenBank/DDBJ whole genome shotgun (WGS) entry which is preliminary data.</text>
</comment>
<name>A0AAE1PHY9_9EUCA</name>
<protein>
    <recommendedName>
        <fullName evidence="1">PiggyBac transposable element-derived protein domain-containing protein</fullName>
    </recommendedName>
</protein>
<accession>A0AAE1PHY9</accession>
<dbReference type="EMBL" id="JAWZYT010001807">
    <property type="protein sequence ID" value="KAK4309030.1"/>
    <property type="molecule type" value="Genomic_DNA"/>
</dbReference>
<evidence type="ECO:0000313" key="3">
    <source>
        <dbReference type="Proteomes" id="UP001292094"/>
    </source>
</evidence>
<dbReference type="Pfam" id="PF13843">
    <property type="entry name" value="DDE_Tnp_1_7"/>
    <property type="match status" value="1"/>
</dbReference>
<sequence length="112" mass="12581">MGKKERGRCSSVSGRIGSREVNDTRWKDNAVVTVASTIYGQHPTGKVKRWSKKDNTQVMIPIPQALQAYNSNMSGTDRMDQNIKVVVEFVHVDVSFSCSECLANCKVQRNIY</sequence>
<dbReference type="Proteomes" id="UP001292094">
    <property type="component" value="Unassembled WGS sequence"/>
</dbReference>
<dbReference type="PANTHER" id="PTHR47272">
    <property type="entry name" value="DDE_TNP_1_7 DOMAIN-CONTAINING PROTEIN"/>
    <property type="match status" value="1"/>
</dbReference>
<gene>
    <name evidence="2" type="ORF">Pmani_019290</name>
</gene>
<keyword evidence="3" id="KW-1185">Reference proteome</keyword>